<evidence type="ECO:0000256" key="2">
    <source>
        <dbReference type="ARBA" id="ARBA00022679"/>
    </source>
</evidence>
<dbReference type="InterPro" id="IPR046341">
    <property type="entry name" value="SET_dom_sf"/>
</dbReference>
<dbReference type="InterPro" id="IPR050600">
    <property type="entry name" value="SETD3_SETD6_MTase"/>
</dbReference>
<dbReference type="PROSITE" id="PS50280">
    <property type="entry name" value="SET"/>
    <property type="match status" value="1"/>
</dbReference>
<keyword evidence="6" id="KW-1185">Reference proteome</keyword>
<organism evidence="5 6">
    <name type="scientific">Boothiomyces macroporosus</name>
    <dbReference type="NCBI Taxonomy" id="261099"/>
    <lineage>
        <taxon>Eukaryota</taxon>
        <taxon>Fungi</taxon>
        <taxon>Fungi incertae sedis</taxon>
        <taxon>Chytridiomycota</taxon>
        <taxon>Chytridiomycota incertae sedis</taxon>
        <taxon>Chytridiomycetes</taxon>
        <taxon>Rhizophydiales</taxon>
        <taxon>Terramycetaceae</taxon>
        <taxon>Boothiomyces</taxon>
    </lineage>
</organism>
<dbReference type="Gene3D" id="3.90.1420.10">
    <property type="entry name" value="Rubisco LSMT, substrate-binding domain"/>
    <property type="match status" value="1"/>
</dbReference>
<keyword evidence="3" id="KW-0949">S-adenosyl-L-methionine</keyword>
<dbReference type="EMBL" id="JADGKB010000011">
    <property type="protein sequence ID" value="KAJ3260467.1"/>
    <property type="molecule type" value="Genomic_DNA"/>
</dbReference>
<dbReference type="GO" id="GO:0032259">
    <property type="term" value="P:methylation"/>
    <property type="evidence" value="ECO:0007669"/>
    <property type="project" value="UniProtKB-KW"/>
</dbReference>
<dbReference type="SUPFAM" id="SSF82199">
    <property type="entry name" value="SET domain"/>
    <property type="match status" value="1"/>
</dbReference>
<dbReference type="Proteomes" id="UP001210925">
    <property type="component" value="Unassembled WGS sequence"/>
</dbReference>
<dbReference type="InterPro" id="IPR036464">
    <property type="entry name" value="Rubisco_LSMT_subst-bd_sf"/>
</dbReference>
<dbReference type="Gene3D" id="3.90.1410.10">
    <property type="entry name" value="set domain protein methyltransferase, domain 1"/>
    <property type="match status" value="1"/>
</dbReference>
<evidence type="ECO:0000259" key="4">
    <source>
        <dbReference type="PROSITE" id="PS50280"/>
    </source>
</evidence>
<accession>A0AAD5UN23</accession>
<evidence type="ECO:0000256" key="1">
    <source>
        <dbReference type="ARBA" id="ARBA00022603"/>
    </source>
</evidence>
<dbReference type="Pfam" id="PF00856">
    <property type="entry name" value="SET"/>
    <property type="match status" value="1"/>
</dbReference>
<gene>
    <name evidence="5" type="ORF">HK103_000609</name>
</gene>
<dbReference type="AlphaFoldDB" id="A0AAD5UN23"/>
<keyword evidence="2" id="KW-0808">Transferase</keyword>
<evidence type="ECO:0000256" key="3">
    <source>
        <dbReference type="ARBA" id="ARBA00022691"/>
    </source>
</evidence>
<dbReference type="GO" id="GO:0016279">
    <property type="term" value="F:protein-lysine N-methyltransferase activity"/>
    <property type="evidence" value="ECO:0007669"/>
    <property type="project" value="TreeGrafter"/>
</dbReference>
<evidence type="ECO:0000313" key="5">
    <source>
        <dbReference type="EMBL" id="KAJ3260467.1"/>
    </source>
</evidence>
<evidence type="ECO:0000313" key="6">
    <source>
        <dbReference type="Proteomes" id="UP001210925"/>
    </source>
</evidence>
<dbReference type="PANTHER" id="PTHR13271">
    <property type="entry name" value="UNCHARACTERIZED PUTATIVE METHYLTRANSFERASE"/>
    <property type="match status" value="1"/>
</dbReference>
<feature type="domain" description="SET" evidence="4">
    <location>
        <begin position="25"/>
        <end position="268"/>
    </location>
</feature>
<name>A0AAD5UN23_9FUNG</name>
<keyword evidence="1" id="KW-0489">Methyltransferase</keyword>
<comment type="caution">
    <text evidence="5">The sequence shown here is derived from an EMBL/GenBank/DDBJ whole genome shotgun (WGS) entry which is preliminary data.</text>
</comment>
<reference evidence="5" key="1">
    <citation type="submission" date="2020-05" db="EMBL/GenBank/DDBJ databases">
        <title>Phylogenomic resolution of chytrid fungi.</title>
        <authorList>
            <person name="Stajich J.E."/>
            <person name="Amses K."/>
            <person name="Simmons R."/>
            <person name="Seto K."/>
            <person name="Myers J."/>
            <person name="Bonds A."/>
            <person name="Quandt C.A."/>
            <person name="Barry K."/>
            <person name="Liu P."/>
            <person name="Grigoriev I."/>
            <person name="Longcore J.E."/>
            <person name="James T.Y."/>
        </authorList>
    </citation>
    <scope>NUCLEOTIDE SEQUENCE</scope>
    <source>
        <strain evidence="5">PLAUS21</strain>
    </source>
</reference>
<dbReference type="PANTHER" id="PTHR13271:SF151">
    <property type="entry name" value="SET DOMAIN-CONTAINING PROTEIN 4"/>
    <property type="match status" value="1"/>
</dbReference>
<protein>
    <recommendedName>
        <fullName evidence="4">SET domain-containing protein</fullName>
    </recommendedName>
</protein>
<dbReference type="InterPro" id="IPR001214">
    <property type="entry name" value="SET_dom"/>
</dbReference>
<proteinExistence type="predicted"/>
<sequence>MKKVKYTPAGEDLLEWARENGATVTNLQIYNEDSLKEVDRGVKARNTIASGEEICFIPNAILLSESVALNSEIGKLVANHLKESHAELISPEHYPHGKEIICMAVFMVYEKYEATDSHWASYLNSLPKDYNLPVCWAPDAIAGLLGGTNLEYITFDRLRWFQQIVPAVEECAGHLFNGTWNLENFLWAYASITSRAFPKAKKDEKYGVDSSTIESDWISISELCLYPVLDMLNHKRGFKIEWRMKDNGVAFIAREEIPKGSDVFNNYGPKGNENLLGNYGFVLDPNPENYFKISLNNSLQDPFILKRRDLFQKNSISRFHMLYEDDVGLKRDLLIAASIFVANEYELDCFEEYEGELDKLELWRNRSIALTTLYQLLDQKLRNHLSGEIQMNSYVLRGDQTPLHLAKVYRSGQITIIQNAMNLILKEYPKLLESKELCKSKTFFHIAHHGIDKKFQKKLGKLKSNEYLDEDVMLILCLIHSLYSSKSPWKPILTQYYESFSTERCEELLL</sequence>